<dbReference type="InterPro" id="IPR027417">
    <property type="entry name" value="P-loop_NTPase"/>
</dbReference>
<dbReference type="InterPro" id="IPR056884">
    <property type="entry name" value="NPHP3-like_N"/>
</dbReference>
<feature type="domain" description="Nephrocystin 3-like N-terminal" evidence="2">
    <location>
        <begin position="108"/>
        <end position="257"/>
    </location>
</feature>
<evidence type="ECO:0000256" key="1">
    <source>
        <dbReference type="ARBA" id="ARBA00022737"/>
    </source>
</evidence>
<dbReference type="EMBL" id="JAACJO010000018">
    <property type="protein sequence ID" value="KAF5348785.1"/>
    <property type="molecule type" value="Genomic_DNA"/>
</dbReference>
<reference evidence="3 4" key="1">
    <citation type="journal article" date="2020" name="ISME J.">
        <title>Uncovering the hidden diversity of litter-decomposition mechanisms in mushroom-forming fungi.</title>
        <authorList>
            <person name="Floudas D."/>
            <person name="Bentzer J."/>
            <person name="Ahren D."/>
            <person name="Johansson T."/>
            <person name="Persson P."/>
            <person name="Tunlid A."/>
        </authorList>
    </citation>
    <scope>NUCLEOTIDE SEQUENCE [LARGE SCALE GENOMIC DNA]</scope>
    <source>
        <strain evidence="3 4">CBS 146.42</strain>
    </source>
</reference>
<dbReference type="SUPFAM" id="SSF52540">
    <property type="entry name" value="P-loop containing nucleoside triphosphate hydrolases"/>
    <property type="match status" value="1"/>
</dbReference>
<keyword evidence="4" id="KW-1185">Reference proteome</keyword>
<name>A0A8H5CVM3_9AGAR</name>
<dbReference type="OrthoDB" id="3038309at2759"/>
<dbReference type="Pfam" id="PF24883">
    <property type="entry name" value="NPHP3_N"/>
    <property type="match status" value="1"/>
</dbReference>
<evidence type="ECO:0000259" key="2">
    <source>
        <dbReference type="Pfam" id="PF24883"/>
    </source>
</evidence>
<organism evidence="3 4">
    <name type="scientific">Leucocoprinus leucothites</name>
    <dbReference type="NCBI Taxonomy" id="201217"/>
    <lineage>
        <taxon>Eukaryota</taxon>
        <taxon>Fungi</taxon>
        <taxon>Dikarya</taxon>
        <taxon>Basidiomycota</taxon>
        <taxon>Agaricomycotina</taxon>
        <taxon>Agaricomycetes</taxon>
        <taxon>Agaricomycetidae</taxon>
        <taxon>Agaricales</taxon>
        <taxon>Agaricineae</taxon>
        <taxon>Agaricaceae</taxon>
        <taxon>Leucocoprinus</taxon>
    </lineage>
</organism>
<sequence length="647" mass="73960">MSNFPHAHDFQVNNPNFTNVDHWTSTFNIHNIHNTNNNNSIQGVHVDHAENINLVPPNKAGLHRLLDHSIPSATHDSSERYPPPLCYPGTRQDFINLLTEWGRGTSPDHPERLAWMKGPAGVGKSAIAQSTAQALGVMLGTTFFFSRPNHRDDPHRFFTSIAYQLAMKLQALGDFLDQKIQHDPTIVTKSLPLQFDELLIAPVRALKQKGKALPDMTIFVDGLDECKGEAAQQEIVTLVARSLRDGETSFRWIFFSRLGPTLVSIFNHPEIKSFTAQFELTVTRELDPQIYHFLAARLKEIREKYDLDESWPTGEDLCTLVEVSAGLFACAHAMARSIEDPEGESAPQKQLDAVLGLAPRIKAENGSKHPLSSLDLFYALILARIHEKRLADLQLVLLTTRLRLPTVANFTRTIAYANLLGHSREDFFIICRSLHAVMKVDTKNITFYHASFMDFLEDPTRSGECCIWSAGPRLLRHIMQSLNNTRLDTNFKPVPSLSWRAPSTSRDHVNHYEYLRSAFIDLFLRMVLKKIQDDETYRLVKEFDLRRLALTRSNFMSLDCSFDELLQLKMDEFRGFIRPLWLKNTLRSFPVLFKYDEHVRRDFAIGGGKKKMILMIFTTPLPRPRIRAMFDVYSEGAMKELRKELSS</sequence>
<dbReference type="PANTHER" id="PTHR10039">
    <property type="entry name" value="AMELOGENIN"/>
    <property type="match status" value="1"/>
</dbReference>
<protein>
    <recommendedName>
        <fullName evidence="2">Nephrocystin 3-like N-terminal domain-containing protein</fullName>
    </recommendedName>
</protein>
<dbReference type="AlphaFoldDB" id="A0A8H5CVM3"/>
<gene>
    <name evidence="3" type="ORF">D9756_009766</name>
</gene>
<proteinExistence type="predicted"/>
<evidence type="ECO:0000313" key="4">
    <source>
        <dbReference type="Proteomes" id="UP000559027"/>
    </source>
</evidence>
<evidence type="ECO:0000313" key="3">
    <source>
        <dbReference type="EMBL" id="KAF5348785.1"/>
    </source>
</evidence>
<dbReference type="Proteomes" id="UP000559027">
    <property type="component" value="Unassembled WGS sequence"/>
</dbReference>
<accession>A0A8H5CVM3</accession>
<comment type="caution">
    <text evidence="3">The sequence shown here is derived from an EMBL/GenBank/DDBJ whole genome shotgun (WGS) entry which is preliminary data.</text>
</comment>
<keyword evidence="1" id="KW-0677">Repeat</keyword>
<dbReference type="PANTHER" id="PTHR10039:SF15">
    <property type="entry name" value="NACHT DOMAIN-CONTAINING PROTEIN"/>
    <property type="match status" value="1"/>
</dbReference>
<dbReference type="Gene3D" id="3.40.50.300">
    <property type="entry name" value="P-loop containing nucleotide triphosphate hydrolases"/>
    <property type="match status" value="1"/>
</dbReference>